<dbReference type="InterPro" id="IPR001670">
    <property type="entry name" value="ADH_Fe/GldA"/>
</dbReference>
<evidence type="ECO:0000313" key="4">
    <source>
        <dbReference type="EMBL" id="THE64119.1"/>
    </source>
</evidence>
<dbReference type="PROSITE" id="PS00913">
    <property type="entry name" value="ADH_IRON_1"/>
    <property type="match status" value="1"/>
</dbReference>
<gene>
    <name evidence="4" type="ORF">D8Y22_14500</name>
</gene>
<dbReference type="InterPro" id="IPR039697">
    <property type="entry name" value="Alcohol_dehydrogenase_Fe"/>
</dbReference>
<dbReference type="Gene3D" id="3.40.50.1970">
    <property type="match status" value="1"/>
</dbReference>
<reference evidence="4 5" key="1">
    <citation type="submission" date="2018-10" db="EMBL/GenBank/DDBJ databases">
        <title>Natronolimnobius sp. XQ-INN 246 isolated from Inner Mongolia Autonomous Region of China.</title>
        <authorList>
            <person name="Xue Q."/>
        </authorList>
    </citation>
    <scope>NUCLEOTIDE SEQUENCE [LARGE SCALE GENOMIC DNA]</scope>
    <source>
        <strain evidence="4 5">XQ-INN 246</strain>
    </source>
</reference>
<dbReference type="GO" id="GO:0004022">
    <property type="term" value="F:alcohol dehydrogenase (NAD+) activity"/>
    <property type="evidence" value="ECO:0007669"/>
    <property type="project" value="TreeGrafter"/>
</dbReference>
<dbReference type="GO" id="GO:0046872">
    <property type="term" value="F:metal ion binding"/>
    <property type="evidence" value="ECO:0007669"/>
    <property type="project" value="InterPro"/>
</dbReference>
<dbReference type="OrthoDB" id="57329at2157"/>
<accession>A0A4S3TJ73</accession>
<dbReference type="Proteomes" id="UP000318864">
    <property type="component" value="Unassembled WGS sequence"/>
</dbReference>
<feature type="domain" description="Fe-containing alcohol dehydrogenase-like C-terminal" evidence="3">
    <location>
        <begin position="189"/>
        <end position="388"/>
    </location>
</feature>
<keyword evidence="1" id="KW-0560">Oxidoreductase</keyword>
<dbReference type="AlphaFoldDB" id="A0A4S3TJ73"/>
<feature type="domain" description="Alcohol dehydrogenase iron-type/glycerol dehydrogenase GldA" evidence="2">
    <location>
        <begin position="23"/>
        <end position="178"/>
    </location>
</feature>
<protein>
    <submittedName>
        <fullName evidence="4">Iron-containing alcohol dehydrogenase</fullName>
    </submittedName>
</protein>
<dbReference type="InterPro" id="IPR056798">
    <property type="entry name" value="ADH_Fe_C"/>
</dbReference>
<comment type="caution">
    <text evidence="4">The sequence shown here is derived from an EMBL/GenBank/DDBJ whole genome shotgun (WGS) entry which is preliminary data.</text>
</comment>
<dbReference type="PANTHER" id="PTHR11496:SF83">
    <property type="entry name" value="HYDROXYACID-OXOACID TRANSHYDROGENASE, MITOCHONDRIAL"/>
    <property type="match status" value="1"/>
</dbReference>
<dbReference type="SUPFAM" id="SSF56796">
    <property type="entry name" value="Dehydroquinate synthase-like"/>
    <property type="match status" value="1"/>
</dbReference>
<proteinExistence type="predicted"/>
<name>A0A4S3TJ73_9EURY</name>
<dbReference type="Pfam" id="PF00465">
    <property type="entry name" value="Fe-ADH"/>
    <property type="match status" value="1"/>
</dbReference>
<evidence type="ECO:0000256" key="1">
    <source>
        <dbReference type="ARBA" id="ARBA00023002"/>
    </source>
</evidence>
<dbReference type="InterPro" id="IPR018211">
    <property type="entry name" value="ADH_Fe_CS"/>
</dbReference>
<evidence type="ECO:0000313" key="5">
    <source>
        <dbReference type="Proteomes" id="UP000318864"/>
    </source>
</evidence>
<dbReference type="EMBL" id="RBZW01000042">
    <property type="protein sequence ID" value="THE64119.1"/>
    <property type="molecule type" value="Genomic_DNA"/>
</dbReference>
<dbReference type="RefSeq" id="WP_141465404.1">
    <property type="nucleotide sequence ID" value="NZ_RBZW01000042.1"/>
</dbReference>
<dbReference type="FunFam" id="3.40.50.1970:FF:000003">
    <property type="entry name" value="Alcohol dehydrogenase, iron-containing"/>
    <property type="match status" value="1"/>
</dbReference>
<evidence type="ECO:0000259" key="3">
    <source>
        <dbReference type="Pfam" id="PF25137"/>
    </source>
</evidence>
<evidence type="ECO:0000259" key="2">
    <source>
        <dbReference type="Pfam" id="PF00465"/>
    </source>
</evidence>
<organism evidence="4 5">
    <name type="scientific">Salinadaptatus halalkaliphilus</name>
    <dbReference type="NCBI Taxonomy" id="2419781"/>
    <lineage>
        <taxon>Archaea</taxon>
        <taxon>Methanobacteriati</taxon>
        <taxon>Methanobacteriota</taxon>
        <taxon>Stenosarchaea group</taxon>
        <taxon>Halobacteria</taxon>
        <taxon>Halobacteriales</taxon>
        <taxon>Natrialbaceae</taxon>
        <taxon>Salinadaptatus</taxon>
    </lineage>
</organism>
<dbReference type="Gene3D" id="1.20.1090.10">
    <property type="entry name" value="Dehydroquinate synthase-like - alpha domain"/>
    <property type="match status" value="1"/>
</dbReference>
<dbReference type="PANTHER" id="PTHR11496">
    <property type="entry name" value="ALCOHOL DEHYDROGENASE"/>
    <property type="match status" value="1"/>
</dbReference>
<keyword evidence="5" id="KW-1185">Reference proteome</keyword>
<sequence>MDGTHTDGRQLESMSVAFKAPDARIGRGVATTVGDVLERAGVTDPLVVTDEGIEAAGLLGPIVDAIDADATVHYATTEPAVADFENLPTETVDGVVAIGGGSCMDTAKVVATLLAHGGDAADYLGVDAVPGPVASLIAIPTTSGTGSQATQTAVVSHDGVKRGISDEHLRPDYALVDPSLTSDLPSAQTARSGFDAFVHALESLTARDYRWVESRPITYQGANPASRALAREALLQVHDSLERATFDGDDRDAREAMSVGSHLAGTAFSISGLGIVHAIASTLGGLTNDPHGACLAASIEAGLTYNLPVRRAEYADVARTLEVVDAGASDREAATALIAECGRLRTSLNLPTGMAALGLGPEDVDTIVENTLIQERRLPTNPRAAGEDLGEHLLEIEFDG</sequence>
<dbReference type="Pfam" id="PF25137">
    <property type="entry name" value="ADH_Fe_C"/>
    <property type="match status" value="1"/>
</dbReference>